<dbReference type="Gene3D" id="3.40.50.300">
    <property type="entry name" value="P-loop containing nucleotide triphosphate hydrolases"/>
    <property type="match status" value="1"/>
</dbReference>
<keyword evidence="3" id="KW-1185">Reference proteome</keyword>
<dbReference type="Proteomes" id="UP001204524">
    <property type="component" value="Unassembled WGS sequence"/>
</dbReference>
<reference evidence="2 3" key="1">
    <citation type="submission" date="2022-06" db="EMBL/GenBank/DDBJ databases">
        <authorList>
            <person name="So Y."/>
        </authorList>
    </citation>
    <scope>NUCLEOTIDE SEQUENCE [LARGE SCALE GENOMIC DNA]</scope>
    <source>
        <strain evidence="2 3">STR3</strain>
    </source>
</reference>
<gene>
    <name evidence="2" type="ORF">NCI01_03890</name>
</gene>
<evidence type="ECO:0000313" key="2">
    <source>
        <dbReference type="EMBL" id="MCP3420927.1"/>
    </source>
</evidence>
<evidence type="ECO:0000313" key="3">
    <source>
        <dbReference type="Proteomes" id="UP001204524"/>
    </source>
</evidence>
<proteinExistence type="predicted"/>
<name>A0ABT1KTE9_9ACTN</name>
<dbReference type="RefSeq" id="WP_254180145.1">
    <property type="nucleotide sequence ID" value="NZ_JANARS010000001.1"/>
</dbReference>
<evidence type="ECO:0000256" key="1">
    <source>
        <dbReference type="SAM" id="MobiDB-lite"/>
    </source>
</evidence>
<accession>A0ABT1KTE9</accession>
<dbReference type="EMBL" id="JANARS010000001">
    <property type="protein sequence ID" value="MCP3420927.1"/>
    <property type="molecule type" value="Genomic_DNA"/>
</dbReference>
<feature type="region of interest" description="Disordered" evidence="1">
    <location>
        <begin position="272"/>
        <end position="296"/>
    </location>
</feature>
<organism evidence="2 3">
    <name type="scientific">Nocardioides pinisoli</name>
    <dbReference type="NCBI Taxonomy" id="2950279"/>
    <lineage>
        <taxon>Bacteria</taxon>
        <taxon>Bacillati</taxon>
        <taxon>Actinomycetota</taxon>
        <taxon>Actinomycetes</taxon>
        <taxon>Propionibacteriales</taxon>
        <taxon>Nocardioidaceae</taxon>
        <taxon>Nocardioides</taxon>
    </lineage>
</organism>
<evidence type="ECO:0008006" key="4">
    <source>
        <dbReference type="Google" id="ProtNLM"/>
    </source>
</evidence>
<comment type="caution">
    <text evidence="2">The sequence shown here is derived from an EMBL/GenBank/DDBJ whole genome shotgun (WGS) entry which is preliminary data.</text>
</comment>
<protein>
    <recommendedName>
        <fullName evidence="4">AAA+ ATPase domain-containing protein</fullName>
    </recommendedName>
</protein>
<sequence>MTLSASPRHVVAVTALGTEVHVEVSGAHADAVATDLLRAWSRCDARRVDDAQGRSVRVLVDDDPAAVEQAAARGAIAGPSAAVVGDQVALAVTLQAIEANEGDLLMLRAAAVADPATGRAVVLVGPAGSGRSTAARTLARHFGYVTDDTVALTATLDLLAYPKPLVTGDDPAQGTQSPDDLGLREAPDTLRPAAVLLLERHTEGYVPPVLTELTTAEAVAHLSGNASYLRSLDKPLHRLAALVEEVGVVQRVDYREADDLVAVTQQLLNHPLSAEAEPEPPEPTITELLGRGTAGDGPSVRRADFVDFHVSDGAGTVMLGETVVALSYLATRVLTLLGDGSATLDELAEALLLELGEPESGDATSLVRTHVDDLVEVGVLTRV</sequence>
<dbReference type="InterPro" id="IPR027417">
    <property type="entry name" value="P-loop_NTPase"/>
</dbReference>
<dbReference type="SUPFAM" id="SSF52540">
    <property type="entry name" value="P-loop containing nucleoside triphosphate hydrolases"/>
    <property type="match status" value="1"/>
</dbReference>